<dbReference type="EMBL" id="JASCZI010030209">
    <property type="protein sequence ID" value="MED6118146.1"/>
    <property type="molecule type" value="Genomic_DNA"/>
</dbReference>
<dbReference type="PANTHER" id="PTHR33184:SF2">
    <property type="entry name" value="APPLE DOMAIN-CONTAINING PROTEIN"/>
    <property type="match status" value="1"/>
</dbReference>
<comment type="caution">
    <text evidence="3">The sequence shown here is derived from an EMBL/GenBank/DDBJ whole genome shotgun (WGS) entry which is preliminary data.</text>
</comment>
<protein>
    <submittedName>
        <fullName evidence="3">Uncharacterized protein</fullName>
    </submittedName>
</protein>
<dbReference type="PANTHER" id="PTHR33184">
    <property type="entry name" value="PROTEIN TAPETUM DETERMINANT 1-LIKE-RELATED"/>
    <property type="match status" value="1"/>
</dbReference>
<evidence type="ECO:0000313" key="4">
    <source>
        <dbReference type="Proteomes" id="UP001341840"/>
    </source>
</evidence>
<evidence type="ECO:0000256" key="1">
    <source>
        <dbReference type="ARBA" id="ARBA00022729"/>
    </source>
</evidence>
<dbReference type="Proteomes" id="UP001341840">
    <property type="component" value="Unassembled WGS sequence"/>
</dbReference>
<accession>A0ABU6R312</accession>
<name>A0ABU6R312_9FABA</name>
<gene>
    <name evidence="3" type="ORF">PIB30_000128</name>
</gene>
<proteinExistence type="predicted"/>
<sequence>MELVETAIRKQDKFLKAQTMDASNLKPSAPGKNSPESWKPPPTQLVKLNVDTSIFNGEAVGIGVVTGDSFGCILMTCTWKEPHPIPIHVTEAHACYVGLQKANECCFLDVIIERISNGDDGRIVDCALVKCGDPSYIRIKQDQYVENKEVHVEIANFCPVPIIDLRVKCGSFIKSRVQFNTPDALKHIGINGQLVDCDLVECKEEYIKIRQYPEVGSQEISVAIINTCVRIAVVDVRVDCGSFLRSGVPLPTDILKPLGGNQCLLNNGDVLGYFRTYFEYSYPQILPLNVTSIKCLRPPPLN</sequence>
<evidence type="ECO:0000313" key="3">
    <source>
        <dbReference type="EMBL" id="MED6118146.1"/>
    </source>
</evidence>
<reference evidence="3 4" key="1">
    <citation type="journal article" date="2023" name="Plants (Basel)">
        <title>Bridging the Gap: Combining Genomics and Transcriptomics Approaches to Understand Stylosanthes scabra, an Orphan Legume from the Brazilian Caatinga.</title>
        <authorList>
            <person name="Ferreira-Neto J.R.C."/>
            <person name="da Silva M.D."/>
            <person name="Binneck E."/>
            <person name="de Melo N.F."/>
            <person name="da Silva R.H."/>
            <person name="de Melo A.L.T.M."/>
            <person name="Pandolfi V."/>
            <person name="Bustamante F.O."/>
            <person name="Brasileiro-Vidal A.C."/>
            <person name="Benko-Iseppon A.M."/>
        </authorList>
    </citation>
    <scope>NUCLEOTIDE SEQUENCE [LARGE SCALE GENOMIC DNA]</scope>
    <source>
        <tissue evidence="3">Leaves</tissue>
    </source>
</reference>
<dbReference type="InterPro" id="IPR040361">
    <property type="entry name" value="TPD1"/>
</dbReference>
<feature type="region of interest" description="Disordered" evidence="2">
    <location>
        <begin position="23"/>
        <end position="42"/>
    </location>
</feature>
<keyword evidence="4" id="KW-1185">Reference proteome</keyword>
<organism evidence="3 4">
    <name type="scientific">Stylosanthes scabra</name>
    <dbReference type="NCBI Taxonomy" id="79078"/>
    <lineage>
        <taxon>Eukaryota</taxon>
        <taxon>Viridiplantae</taxon>
        <taxon>Streptophyta</taxon>
        <taxon>Embryophyta</taxon>
        <taxon>Tracheophyta</taxon>
        <taxon>Spermatophyta</taxon>
        <taxon>Magnoliopsida</taxon>
        <taxon>eudicotyledons</taxon>
        <taxon>Gunneridae</taxon>
        <taxon>Pentapetalae</taxon>
        <taxon>rosids</taxon>
        <taxon>fabids</taxon>
        <taxon>Fabales</taxon>
        <taxon>Fabaceae</taxon>
        <taxon>Papilionoideae</taxon>
        <taxon>50 kb inversion clade</taxon>
        <taxon>dalbergioids sensu lato</taxon>
        <taxon>Dalbergieae</taxon>
        <taxon>Pterocarpus clade</taxon>
        <taxon>Stylosanthes</taxon>
    </lineage>
</organism>
<evidence type="ECO:0000256" key="2">
    <source>
        <dbReference type="SAM" id="MobiDB-lite"/>
    </source>
</evidence>
<keyword evidence="1" id="KW-0732">Signal</keyword>
<dbReference type="Pfam" id="PF24068">
    <property type="entry name" value="TPD1_C"/>
    <property type="match status" value="1"/>
</dbReference>